<reference evidence="3 4" key="1">
    <citation type="submission" date="2024-01" db="EMBL/GenBank/DDBJ databases">
        <title>The complete chloroplast genome sequence of Lithospermum erythrorhizon: insights into the phylogenetic relationship among Boraginaceae species and the maternal lineages of purple gromwells.</title>
        <authorList>
            <person name="Okada T."/>
            <person name="Watanabe K."/>
        </authorList>
    </citation>
    <scope>NUCLEOTIDE SEQUENCE [LARGE SCALE GENOMIC DNA]</scope>
</reference>
<dbReference type="PANTHER" id="PTHR33743:SF19">
    <property type="entry name" value="PROTEIN GOLVEN 6"/>
    <property type="match status" value="1"/>
</dbReference>
<dbReference type="Proteomes" id="UP001454036">
    <property type="component" value="Unassembled WGS sequence"/>
</dbReference>
<accession>A0AAV3R485</accession>
<organism evidence="3 4">
    <name type="scientific">Lithospermum erythrorhizon</name>
    <name type="common">Purple gromwell</name>
    <name type="synonym">Lithospermum officinale var. erythrorhizon</name>
    <dbReference type="NCBI Taxonomy" id="34254"/>
    <lineage>
        <taxon>Eukaryota</taxon>
        <taxon>Viridiplantae</taxon>
        <taxon>Streptophyta</taxon>
        <taxon>Embryophyta</taxon>
        <taxon>Tracheophyta</taxon>
        <taxon>Spermatophyta</taxon>
        <taxon>Magnoliopsida</taxon>
        <taxon>eudicotyledons</taxon>
        <taxon>Gunneridae</taxon>
        <taxon>Pentapetalae</taxon>
        <taxon>asterids</taxon>
        <taxon>lamiids</taxon>
        <taxon>Boraginales</taxon>
        <taxon>Boraginaceae</taxon>
        <taxon>Boraginoideae</taxon>
        <taxon>Lithospermeae</taxon>
        <taxon>Lithospermum</taxon>
    </lineage>
</organism>
<name>A0AAV3R485_LITER</name>
<protein>
    <submittedName>
        <fullName evidence="3">Uncharacterized protein</fullName>
    </submittedName>
</protein>
<feature type="signal peptide" evidence="2">
    <location>
        <begin position="1"/>
        <end position="21"/>
    </location>
</feature>
<dbReference type="AlphaFoldDB" id="A0AAV3R485"/>
<keyword evidence="4" id="KW-1185">Reference proteome</keyword>
<feature type="region of interest" description="Disordered" evidence="1">
    <location>
        <begin position="21"/>
        <end position="106"/>
    </location>
</feature>
<evidence type="ECO:0000256" key="2">
    <source>
        <dbReference type="SAM" id="SignalP"/>
    </source>
</evidence>
<feature type="compositionally biased region" description="Basic and acidic residues" evidence="1">
    <location>
        <begin position="41"/>
        <end position="51"/>
    </location>
</feature>
<feature type="compositionally biased region" description="Low complexity" evidence="1">
    <location>
        <begin position="28"/>
        <end position="40"/>
    </location>
</feature>
<keyword evidence="2" id="KW-0732">Signal</keyword>
<feature type="chain" id="PRO_5043786071" evidence="2">
    <location>
        <begin position="22"/>
        <end position="106"/>
    </location>
</feature>
<dbReference type="PANTHER" id="PTHR33743">
    <property type="entry name" value="PROTEIN GOLVEN 6-RELATED"/>
    <property type="match status" value="1"/>
</dbReference>
<sequence length="106" mass="11860">MKSYLLIYLLLVSLLAHHAQGGGRKLLTKTTPGSTIITTSKNEETEPKMKEQTNNGNETVKRKGENVVSVDSPHAVNENHQQHYPENEDIADMDYSPALRKPPIHN</sequence>
<proteinExistence type="predicted"/>
<dbReference type="InterPro" id="IPR049306">
    <property type="entry name" value="GLV1-2"/>
</dbReference>
<dbReference type="EMBL" id="BAABME010007105">
    <property type="protein sequence ID" value="GAA0170131.1"/>
    <property type="molecule type" value="Genomic_DNA"/>
</dbReference>
<gene>
    <name evidence="3" type="ORF">LIER_24463</name>
</gene>
<evidence type="ECO:0000313" key="4">
    <source>
        <dbReference type="Proteomes" id="UP001454036"/>
    </source>
</evidence>
<dbReference type="Pfam" id="PF21529">
    <property type="entry name" value="GLV1-2"/>
    <property type="match status" value="1"/>
</dbReference>
<evidence type="ECO:0000256" key="1">
    <source>
        <dbReference type="SAM" id="MobiDB-lite"/>
    </source>
</evidence>
<comment type="caution">
    <text evidence="3">The sequence shown here is derived from an EMBL/GenBank/DDBJ whole genome shotgun (WGS) entry which is preliminary data.</text>
</comment>
<evidence type="ECO:0000313" key="3">
    <source>
        <dbReference type="EMBL" id="GAA0170131.1"/>
    </source>
</evidence>